<feature type="region of interest" description="Disordered" evidence="1">
    <location>
        <begin position="56"/>
        <end position="82"/>
    </location>
</feature>
<feature type="compositionally biased region" description="Low complexity" evidence="1">
    <location>
        <begin position="59"/>
        <end position="70"/>
    </location>
</feature>
<accession>A0ABV0UPL3</accession>
<dbReference type="EMBL" id="JAHRIQ010081023">
    <property type="protein sequence ID" value="MEQ2246507.1"/>
    <property type="molecule type" value="Genomic_DNA"/>
</dbReference>
<evidence type="ECO:0000256" key="1">
    <source>
        <dbReference type="SAM" id="MobiDB-lite"/>
    </source>
</evidence>
<evidence type="ECO:0000313" key="3">
    <source>
        <dbReference type="Proteomes" id="UP001482620"/>
    </source>
</evidence>
<comment type="caution">
    <text evidence="2">The sequence shown here is derived from an EMBL/GenBank/DDBJ whole genome shotgun (WGS) entry which is preliminary data.</text>
</comment>
<sequence>MTTSPQFFRSSICFVPQRIHFKVLTHKALHNRAPYYLTNLLHPHSPSRSLHFSDANLLSPPGGSVTGPGVTEPPPQLLPPSGTLSPNTSVIVQIYPHSNQISKLTFSEQLLMYD</sequence>
<protein>
    <submittedName>
        <fullName evidence="2">Uncharacterized protein</fullName>
    </submittedName>
</protein>
<proteinExistence type="predicted"/>
<name>A0ABV0UPL3_9TELE</name>
<dbReference type="Proteomes" id="UP001482620">
    <property type="component" value="Unassembled WGS sequence"/>
</dbReference>
<keyword evidence="3" id="KW-1185">Reference proteome</keyword>
<reference evidence="2 3" key="1">
    <citation type="submission" date="2021-06" db="EMBL/GenBank/DDBJ databases">
        <authorList>
            <person name="Palmer J.M."/>
        </authorList>
    </citation>
    <scope>NUCLEOTIDE SEQUENCE [LARGE SCALE GENOMIC DNA]</scope>
    <source>
        <strain evidence="3">if_2019</strain>
        <tissue evidence="2">Muscle</tissue>
    </source>
</reference>
<organism evidence="2 3">
    <name type="scientific">Ilyodon furcidens</name>
    <name type="common">goldbreast splitfin</name>
    <dbReference type="NCBI Taxonomy" id="33524"/>
    <lineage>
        <taxon>Eukaryota</taxon>
        <taxon>Metazoa</taxon>
        <taxon>Chordata</taxon>
        <taxon>Craniata</taxon>
        <taxon>Vertebrata</taxon>
        <taxon>Euteleostomi</taxon>
        <taxon>Actinopterygii</taxon>
        <taxon>Neopterygii</taxon>
        <taxon>Teleostei</taxon>
        <taxon>Neoteleostei</taxon>
        <taxon>Acanthomorphata</taxon>
        <taxon>Ovalentaria</taxon>
        <taxon>Atherinomorphae</taxon>
        <taxon>Cyprinodontiformes</taxon>
        <taxon>Goodeidae</taxon>
        <taxon>Ilyodon</taxon>
    </lineage>
</organism>
<gene>
    <name evidence="2" type="ORF">ILYODFUR_039234</name>
</gene>
<evidence type="ECO:0000313" key="2">
    <source>
        <dbReference type="EMBL" id="MEQ2246507.1"/>
    </source>
</evidence>